<feature type="region of interest" description="Disordered" evidence="1">
    <location>
        <begin position="753"/>
        <end position="779"/>
    </location>
</feature>
<sequence length="2081" mass="213713">MRKRALRLLLLGPQGRFWRHTTHSLRRTGQQNFLSSRPHVAACEIATSALAEVGGSYFTPATISADVAAAIPASLSSARTAKSLGPLASLFACESHGRTASSLAEYCRSLNGAPPLPAAIATSTAPVGTQIRRRSCGCQTASAAPSIGAAVAWREFSSVGPRILSYSERRRRVQTAVVDASAAGRRPGGALNDLHSLEAGEGRHANPNHGGRVEPRVKGSAPTAAATTAASPGPIEDLRSIARGGPAASGPLVYPSGSLRDQLSDVLTAARQAARSRSTHLRRRAAARLLAWLGRKPDACEAMAASSPGALPLAALPAPAASELAALCCEFSITDKAVWDRLLDMVAGNAAAAVGGAAADGSIQLTEYEQRRSSVVRAWEYALVLRAAAVCGRHVTDHPQLYVLQQALSTSTHRCLFPVPLRRDVQEGGSPSLQDPWCTSGLGRRAGEGQSPDGILGLAALLHAAGELSSLPGGTKQLAESVATPAAARSRTILLQAGVAEAALRELLLTVARPLSFTVGGILTNTTLGAAASLRAVLVAWRLLADGALRAPAAVAGPSGPLPAATTPVPVTAAAVVSTAAPFAISLDVELIQQVAHFVETSTNLLLPEARSDIGTDTDGGNVNGGGGGGGSSSSSSSSNARVIQQLALAWRSGPDLHRQPGLSKAVWDALLVTANLAAPGVPWVTGASIAAPGGSDVLGTDKISTSSAAASSASLPAPAAAVAPELLLLSELCRLAAATFYPRTDLLDSDGAAKSGLPGNVGTRRRSRSSSSAVDSYSPSADDLLMLIRVVEALRGQFAGAAAATGSDRTAAGPASAGAGELLEAIVLASSSAYLRRVTGLLSWGEGQSPAGSAVGCGDEEEDMLRLPVSALITEYLARRSRIPDWHLIWRLLRHQNTAAAAVTAAVRSPSVSLPPLASTPDAERDAAVVTYPPSEAAAWAAHAAAAVAARVLRSSDEELRRWCWPRTAVRVAEMLAESLRTRSLEASANRDGTGSCAGGWTLLPAAAVVAAAERLLLHAAPMIAAPKPEFAAALAWLRGAAVLGGSRLRHGEGSGADSPFPAVLGEMAALAEVLLMQLKQQQQLQHQGAVAAALDWALDALPDTVDSPNNSEGQNRGSSSNSSSSTTTVTTATFCGSFQEGLTTNDRGHEGRAGARLGTSGGVSTVLQAIGELLEVDAREPEEHLPVSLLEGALELLVAAAEATAVAAERRKRLSPWDGPPQASVAGSDADGTGGVVLARAAVQGLGWLASRQVVPGPEILSPLLKAVTAPAAEWLMQGEGPRRKTFPETANAGLRKEAVAGGMQQLLLRQQQLAEATLAVASLVDFAAAEEGRADVLPHLHEAARQLAATLQRAPPYRFPLLQLAALCGALWRLGLMGPSLLLHLTQLQRRPHVAMYNVNNNEGGGGGPSAAAAAVAASQLLQLAAAVLCPASPPWTDVDMGGGGSPALGFTTTTTTVATTTTAATAATTTTTTAAATAAAVATVSASATAASRANDQLAEASADLVSWLLPLLCRDVEAVPSEQLVASWCAARDLATARDGGANAVGTAARGGSGTADDGVRPRKSSDRWLQTLGAVATRRLLMVGVDGLLLHQLAALSRCLGEPTTSVTSVTSSPHSDLFRRDHGKYSSTSELRSETIEAPTAGATTPQFSDSHTNVWHTAGWLSRWLQSHPQCLDRTPRPMYVSSSPAEGGGTPHSDDDCTTSAALPRAVAVMPPAELDAVTPRPAVQLTPAAEELQQQQRQQRQRLQQQVLEALLQRTTRHGDAYEAPVDIACGAFRDLAAAGVLRASQPLAASLVEGLVFRLAEDAGIDGLSAVAAALAAGVADPWVGHCAARGLLDELATGLQRRLRLQPEEVTTAHLVTVAADMYHVSTATTGVGAAATVAAAATATESQAGITAAAAAGAWLSAAAVLRVLSRALAARAEYLLPDQVLFVAAMFSPPRLRDTHLLQRLTEAAAAAVTVPAPTASAPASERRVYTAEQLLRLAQCLYSAGIRDQQLFAPLARALRVRTAVSAAAASASASAGAGSGNGDDVNARTLQAAAGLLRAVRLHADADALQQAFVVRMRAGGGPQA</sequence>
<protein>
    <submittedName>
        <fullName evidence="2">Uncharacterized protein</fullName>
    </submittedName>
</protein>
<feature type="region of interest" description="Disordered" evidence="1">
    <location>
        <begin position="1610"/>
        <end position="1657"/>
    </location>
</feature>
<feature type="region of interest" description="Disordered" evidence="1">
    <location>
        <begin position="1548"/>
        <end position="1569"/>
    </location>
</feature>
<evidence type="ECO:0000313" key="3">
    <source>
        <dbReference type="Proteomes" id="UP000722791"/>
    </source>
</evidence>
<evidence type="ECO:0000256" key="1">
    <source>
        <dbReference type="SAM" id="MobiDB-lite"/>
    </source>
</evidence>
<feature type="region of interest" description="Disordered" evidence="1">
    <location>
        <begin position="1213"/>
        <end position="1232"/>
    </location>
</feature>
<feature type="compositionally biased region" description="Basic and acidic residues" evidence="1">
    <location>
        <begin position="195"/>
        <end position="204"/>
    </location>
</feature>
<proteinExistence type="predicted"/>
<feature type="compositionally biased region" description="Low complexity" evidence="1">
    <location>
        <begin position="219"/>
        <end position="231"/>
    </location>
</feature>
<accession>A0A8J4GAE6</accession>
<feature type="compositionally biased region" description="Gly residues" evidence="1">
    <location>
        <begin position="622"/>
        <end position="632"/>
    </location>
</feature>
<dbReference type="EMBL" id="BNCQ01000014">
    <property type="protein sequence ID" value="GIM03458.1"/>
    <property type="molecule type" value="Genomic_DNA"/>
</dbReference>
<evidence type="ECO:0000313" key="2">
    <source>
        <dbReference type="EMBL" id="GIM03458.1"/>
    </source>
</evidence>
<feature type="region of interest" description="Disordered" evidence="1">
    <location>
        <begin position="1141"/>
        <end position="1160"/>
    </location>
</feature>
<feature type="compositionally biased region" description="Polar residues" evidence="1">
    <location>
        <begin position="1108"/>
        <end position="1119"/>
    </location>
</feature>
<comment type="caution">
    <text evidence="2">The sequence shown here is derived from an EMBL/GenBank/DDBJ whole genome shotgun (WGS) entry which is preliminary data.</text>
</comment>
<feature type="region of interest" description="Disordered" evidence="1">
    <location>
        <begin position="1106"/>
        <end position="1130"/>
    </location>
</feature>
<name>A0A8J4GAE6_9CHLO</name>
<dbReference type="Proteomes" id="UP000722791">
    <property type="component" value="Unassembled WGS sequence"/>
</dbReference>
<feature type="region of interest" description="Disordered" evidence="1">
    <location>
        <begin position="184"/>
        <end position="231"/>
    </location>
</feature>
<gene>
    <name evidence="2" type="ORF">Vretimale_8234</name>
</gene>
<reference evidence="2" key="1">
    <citation type="journal article" date="2021" name="Proc. Natl. Acad. Sci. U.S.A.">
        <title>Three genomes in the algal genus Volvox reveal the fate of a haploid sex-determining region after a transition to homothallism.</title>
        <authorList>
            <person name="Yamamoto K."/>
            <person name="Hamaji T."/>
            <person name="Kawai-Toyooka H."/>
            <person name="Matsuzaki R."/>
            <person name="Takahashi F."/>
            <person name="Nishimura Y."/>
            <person name="Kawachi M."/>
            <person name="Noguchi H."/>
            <person name="Minakuchi Y."/>
            <person name="Umen J.G."/>
            <person name="Toyoda A."/>
            <person name="Nozaki H."/>
        </authorList>
    </citation>
    <scope>NUCLEOTIDE SEQUENCE</scope>
    <source>
        <strain evidence="2">NIES-3785</strain>
    </source>
</reference>
<feature type="compositionally biased region" description="Low complexity" evidence="1">
    <location>
        <begin position="1610"/>
        <end position="1619"/>
    </location>
</feature>
<feature type="compositionally biased region" description="Low complexity" evidence="1">
    <location>
        <begin position="1120"/>
        <end position="1130"/>
    </location>
</feature>
<organism evidence="2 3">
    <name type="scientific">Volvox reticuliferus</name>
    <dbReference type="NCBI Taxonomy" id="1737510"/>
    <lineage>
        <taxon>Eukaryota</taxon>
        <taxon>Viridiplantae</taxon>
        <taxon>Chlorophyta</taxon>
        <taxon>core chlorophytes</taxon>
        <taxon>Chlorophyceae</taxon>
        <taxon>CS clade</taxon>
        <taxon>Chlamydomonadales</taxon>
        <taxon>Volvocaceae</taxon>
        <taxon>Volvox</taxon>
    </lineage>
</organism>
<feature type="region of interest" description="Disordered" evidence="1">
    <location>
        <begin position="1686"/>
        <end position="1705"/>
    </location>
</feature>
<feature type="region of interest" description="Disordered" evidence="1">
    <location>
        <begin position="610"/>
        <end position="638"/>
    </location>
</feature>
<feature type="compositionally biased region" description="Low complexity" evidence="1">
    <location>
        <begin position="770"/>
        <end position="779"/>
    </location>
</feature>